<dbReference type="EMBL" id="LAZR01039273">
    <property type="protein sequence ID" value="KKL17400.1"/>
    <property type="molecule type" value="Genomic_DNA"/>
</dbReference>
<feature type="non-terminal residue" evidence="1">
    <location>
        <position position="1"/>
    </location>
</feature>
<proteinExistence type="predicted"/>
<gene>
    <name evidence="1" type="ORF">LCGC14_2485930</name>
</gene>
<sequence>AGKPARVVLRGERSSNAPDLLDNLQMWSEQNYDTRLLHSNLSFPLLKKLVDVGDPLAKRVFKEEIVKRILTGYPSVLHYLIDSQYFAYFSNEEINTLFLNFDFSRITNLRVQTALPLLSKLAYHSSIAKKEYVNDIIERVKRNDKGVYSFLEQNKTLKYLDLEDLQYVAKRWLSHAKELIKSDLIEDILDIQGCFFLLDAQTVRKDFNSNKTVTEIEMLLSRFITRLVMSAVEEDNFSKFNELSEFLPDLSESDAISMFKEYKKNPISYILESIDKKDFHEIFLMDREWDNFFGMKNISLIIKEEVSNVIKRGDKREIDVLTKLKFLKYLESL</sequence>
<comment type="caution">
    <text evidence="1">The sequence shown here is derived from an EMBL/GenBank/DDBJ whole genome shotgun (WGS) entry which is preliminary data.</text>
</comment>
<dbReference type="AlphaFoldDB" id="A0A0F9B6Y9"/>
<accession>A0A0F9B6Y9</accession>
<protein>
    <submittedName>
        <fullName evidence="1">Uncharacterized protein</fullName>
    </submittedName>
</protein>
<evidence type="ECO:0000313" key="1">
    <source>
        <dbReference type="EMBL" id="KKL17400.1"/>
    </source>
</evidence>
<reference evidence="1" key="1">
    <citation type="journal article" date="2015" name="Nature">
        <title>Complex archaea that bridge the gap between prokaryotes and eukaryotes.</title>
        <authorList>
            <person name="Spang A."/>
            <person name="Saw J.H."/>
            <person name="Jorgensen S.L."/>
            <person name="Zaremba-Niedzwiedzka K."/>
            <person name="Martijn J."/>
            <person name="Lind A.E."/>
            <person name="van Eijk R."/>
            <person name="Schleper C."/>
            <person name="Guy L."/>
            <person name="Ettema T.J."/>
        </authorList>
    </citation>
    <scope>NUCLEOTIDE SEQUENCE</scope>
</reference>
<name>A0A0F9B6Y9_9ZZZZ</name>
<organism evidence="1">
    <name type="scientific">marine sediment metagenome</name>
    <dbReference type="NCBI Taxonomy" id="412755"/>
    <lineage>
        <taxon>unclassified sequences</taxon>
        <taxon>metagenomes</taxon>
        <taxon>ecological metagenomes</taxon>
    </lineage>
</organism>